<feature type="transmembrane region" description="Helical" evidence="1">
    <location>
        <begin position="37"/>
        <end position="57"/>
    </location>
</feature>
<proteinExistence type="predicted"/>
<dbReference type="PANTHER" id="PTHR19353">
    <property type="entry name" value="FATTY ACID DESATURASE 2"/>
    <property type="match status" value="1"/>
</dbReference>
<keyword evidence="1" id="KW-0812">Transmembrane</keyword>
<keyword evidence="4" id="KW-1185">Reference proteome</keyword>
<evidence type="ECO:0000313" key="3">
    <source>
        <dbReference type="EMBL" id="MBJ3813268.1"/>
    </source>
</evidence>
<evidence type="ECO:0000313" key="4">
    <source>
        <dbReference type="Proteomes" id="UP000634780"/>
    </source>
</evidence>
<feature type="transmembrane region" description="Helical" evidence="1">
    <location>
        <begin position="63"/>
        <end position="86"/>
    </location>
</feature>
<sequence length="359" mass="40600">MAEPPAHSHRPSPTQPANMKDITQLVKAAGLLEPQPLYYTLKIFTNLGMLAAAWTAFALLGDSWWQLATAACLAFCFGQTSVIGHDAGHRQIGRTRKVANLVGYLHANVLTGTNFHWWIGHHTKHHNFPNHLSLDPDIQRRQVIFDPAHHARKKGTVKRFIIRHQGWMFYVLIPLEGLRLNLAGYIAAYRYAAMRKATTDLILCTTHLVAYLTLLFSALPLGLAVSFLAVHQGLFGVYVGLLFAPNHKGMPLRDGQQEEQDWLPRQVLSSRNLAPNRLTDFFYAGLNYQIEHHLFPTMPRRSLHKAQPLVKRYVLTHGLPYTETSPLRSYRDITRFLTMVSHQVPERADSLTKARGGAQ</sequence>
<dbReference type="PIRSF" id="PIRSF015921">
    <property type="entry name" value="FA_sphinglp_des"/>
    <property type="match status" value="1"/>
</dbReference>
<evidence type="ECO:0000256" key="1">
    <source>
        <dbReference type="SAM" id="Phobius"/>
    </source>
</evidence>
<dbReference type="Pfam" id="PF00487">
    <property type="entry name" value="FA_desaturase"/>
    <property type="match status" value="1"/>
</dbReference>
<protein>
    <submittedName>
        <fullName evidence="3">Acyl-CoA desaturase</fullName>
    </submittedName>
</protein>
<accession>A0ABS0XJ56</accession>
<dbReference type="InterPro" id="IPR012171">
    <property type="entry name" value="Fatty_acid_desaturase"/>
</dbReference>
<feature type="transmembrane region" description="Helical" evidence="1">
    <location>
        <begin position="98"/>
        <end position="119"/>
    </location>
</feature>
<feature type="transmembrane region" description="Helical" evidence="1">
    <location>
        <begin position="201"/>
        <end position="219"/>
    </location>
</feature>
<dbReference type="CDD" id="cd03506">
    <property type="entry name" value="Delta6-FADS-like"/>
    <property type="match status" value="1"/>
</dbReference>
<dbReference type="EMBL" id="JAEKOZ010000061">
    <property type="protein sequence ID" value="MBJ3813268.1"/>
    <property type="molecule type" value="Genomic_DNA"/>
</dbReference>
<name>A0ABS0XJ56_9ACTN</name>
<organism evidence="3 4">
    <name type="scientific">Streptomyces flavofungini</name>
    <dbReference type="NCBI Taxonomy" id="68200"/>
    <lineage>
        <taxon>Bacteria</taxon>
        <taxon>Bacillati</taxon>
        <taxon>Actinomycetota</taxon>
        <taxon>Actinomycetes</taxon>
        <taxon>Kitasatosporales</taxon>
        <taxon>Streptomycetaceae</taxon>
        <taxon>Streptomyces</taxon>
    </lineage>
</organism>
<keyword evidence="1" id="KW-0472">Membrane</keyword>
<feature type="transmembrane region" description="Helical" evidence="1">
    <location>
        <begin position="167"/>
        <end position="189"/>
    </location>
</feature>
<gene>
    <name evidence="3" type="ORF">JGB26_40520</name>
</gene>
<dbReference type="PANTHER" id="PTHR19353:SF19">
    <property type="entry name" value="DELTA(5) FATTY ACID DESATURASE C-RELATED"/>
    <property type="match status" value="1"/>
</dbReference>
<reference evidence="3 4" key="1">
    <citation type="submission" date="2020-12" db="EMBL/GenBank/DDBJ databases">
        <title>Streptomyces typhae sp. nov., a novel endophytic actinomycete isolated from the root of cattail pollen (Typha angustifolia L.).</title>
        <authorList>
            <person name="Peng C."/>
            <person name="Liu C."/>
        </authorList>
    </citation>
    <scope>NUCLEOTIDE SEQUENCE [LARGE SCALE GENOMIC DNA]</scope>
    <source>
        <strain evidence="3 4">JCM 4753</strain>
    </source>
</reference>
<dbReference type="Proteomes" id="UP000634780">
    <property type="component" value="Unassembled WGS sequence"/>
</dbReference>
<keyword evidence="1" id="KW-1133">Transmembrane helix</keyword>
<evidence type="ECO:0000259" key="2">
    <source>
        <dbReference type="Pfam" id="PF00487"/>
    </source>
</evidence>
<dbReference type="InterPro" id="IPR005804">
    <property type="entry name" value="FA_desaturase_dom"/>
</dbReference>
<feature type="domain" description="Fatty acid desaturase" evidence="2">
    <location>
        <begin position="63"/>
        <end position="324"/>
    </location>
</feature>
<comment type="caution">
    <text evidence="3">The sequence shown here is derived from an EMBL/GenBank/DDBJ whole genome shotgun (WGS) entry which is preliminary data.</text>
</comment>